<dbReference type="AlphaFoldDB" id="A0A023G5A0"/>
<name>A0A023G5A0_AMBTT</name>
<dbReference type="PROSITE" id="PS51257">
    <property type="entry name" value="PROKAR_LIPOPROTEIN"/>
    <property type="match status" value="1"/>
</dbReference>
<accession>A0A023G5A0</accession>
<organism evidence="1">
    <name type="scientific">Amblyomma triste</name>
    <name type="common">Neotropical tick</name>
    <dbReference type="NCBI Taxonomy" id="251400"/>
    <lineage>
        <taxon>Eukaryota</taxon>
        <taxon>Metazoa</taxon>
        <taxon>Ecdysozoa</taxon>
        <taxon>Arthropoda</taxon>
        <taxon>Chelicerata</taxon>
        <taxon>Arachnida</taxon>
        <taxon>Acari</taxon>
        <taxon>Parasitiformes</taxon>
        <taxon>Ixodida</taxon>
        <taxon>Ixodoidea</taxon>
        <taxon>Ixodidae</taxon>
        <taxon>Amblyomminae</taxon>
        <taxon>Amblyomma</taxon>
    </lineage>
</organism>
<evidence type="ECO:0000313" key="1">
    <source>
        <dbReference type="EMBL" id="JAC29426.1"/>
    </source>
</evidence>
<protein>
    <submittedName>
        <fullName evidence="1">Putative secreted protein</fullName>
    </submittedName>
</protein>
<dbReference type="EMBL" id="GBBM01005992">
    <property type="protein sequence ID" value="JAC29426.1"/>
    <property type="molecule type" value="mRNA"/>
</dbReference>
<proteinExistence type="evidence at transcript level"/>
<sequence length="93" mass="10202">MYEVGKCRGKEDRGHSIPNSCAAGWAACRSGNGFMLRPPLLALPWQPLPPCSPPPLPSSQGCRQRRLPVCASQPSLCLLLPCLRQQLQQLRLP</sequence>
<reference evidence="1" key="1">
    <citation type="submission" date="2014-03" db="EMBL/GenBank/DDBJ databases">
        <title>The sialotranscriptome of Amblyomma triste, Amblyomma parvum and Amblyomma cajennense ticks, uncovered by 454-based RNA-seq.</title>
        <authorList>
            <person name="Garcia G.R."/>
            <person name="Gardinassi L.G."/>
            <person name="Ribeiro J.M."/>
            <person name="Anatriello E."/>
            <person name="Ferreira B.R."/>
            <person name="Moreira H.N."/>
            <person name="Mafra C."/>
            <person name="Olegario M.M."/>
            <person name="Szabo P.J."/>
            <person name="Miranda-Santos I.K."/>
            <person name="Maruyama S.R."/>
        </authorList>
    </citation>
    <scope>NUCLEOTIDE SEQUENCE</scope>
    <source>
        <strain evidence="1">Mato Grasso do Sul</strain>
        <tissue evidence="1">Salivary glands</tissue>
    </source>
</reference>